<protein>
    <recommendedName>
        <fullName evidence="4">Transposase (putative) YhgA-like domain-containing protein</fullName>
    </recommendedName>
</protein>
<feature type="compositionally biased region" description="Basic and acidic residues" evidence="1">
    <location>
        <begin position="266"/>
        <end position="284"/>
    </location>
</feature>
<evidence type="ECO:0000313" key="3">
    <source>
        <dbReference type="Proteomes" id="UP000823902"/>
    </source>
</evidence>
<feature type="region of interest" description="Disordered" evidence="1">
    <location>
        <begin position="266"/>
        <end position="316"/>
    </location>
</feature>
<organism evidence="2 3">
    <name type="scientific">Candidatus Mediterraneibacter faecavium</name>
    <dbReference type="NCBI Taxonomy" id="2838668"/>
    <lineage>
        <taxon>Bacteria</taxon>
        <taxon>Bacillati</taxon>
        <taxon>Bacillota</taxon>
        <taxon>Clostridia</taxon>
        <taxon>Lachnospirales</taxon>
        <taxon>Lachnospiraceae</taxon>
        <taxon>Mediterraneibacter</taxon>
    </lineage>
</organism>
<proteinExistence type="predicted"/>
<dbReference type="PANTHER" id="PTHR23143:SF30">
    <property type="entry name" value="SPERMATID ASSOCIATED LIKE"/>
    <property type="match status" value="1"/>
</dbReference>
<dbReference type="EMBL" id="DWVY01000010">
    <property type="protein sequence ID" value="HJC73824.1"/>
    <property type="molecule type" value="Genomic_DNA"/>
</dbReference>
<evidence type="ECO:0008006" key="4">
    <source>
        <dbReference type="Google" id="ProtNLM"/>
    </source>
</evidence>
<dbReference type="AlphaFoldDB" id="A0A9D2TKW4"/>
<sequence>MNIRKLKKRNAKDQYEHRVNRKYKDTLFRKIFSDRKDLLDLYNALNDTNYTDEEELSITTLEDVIYISMKNDVSFLLGGTMNLYEHQSSYNPNMPIRGLIYFARLYQNYIDECEINVFSPVLKHLPRPKFIVFYNGTKEEPDQKILRLTEAFAGHGVSGESCLECCATMLNINYGHNYELMEKCRRLEEYSAFVAEVRKALEEGVDQRQAVDDAIDICIDKGVLRDILIKERAAIMDMVLSCTEKQYERLVRKELEQQEKRIKEQEKKLRAGKKKIEEQEDRMRRQQGQIEEQEDRMRRQQGKLEEQEDQMRQQQETIRDQERLLKLNRILIREKKYDLLEQIQDDPTLCEELMVKYEV</sequence>
<gene>
    <name evidence="2" type="ORF">H9697_02570</name>
</gene>
<evidence type="ECO:0000313" key="2">
    <source>
        <dbReference type="EMBL" id="HJC73824.1"/>
    </source>
</evidence>
<evidence type="ECO:0000256" key="1">
    <source>
        <dbReference type="SAM" id="MobiDB-lite"/>
    </source>
</evidence>
<reference evidence="2" key="2">
    <citation type="submission" date="2021-04" db="EMBL/GenBank/DDBJ databases">
        <authorList>
            <person name="Gilroy R."/>
        </authorList>
    </citation>
    <scope>NUCLEOTIDE SEQUENCE</scope>
    <source>
        <strain evidence="2">CHK196-7946</strain>
    </source>
</reference>
<reference evidence="2" key="1">
    <citation type="journal article" date="2021" name="PeerJ">
        <title>Extensive microbial diversity within the chicken gut microbiome revealed by metagenomics and culture.</title>
        <authorList>
            <person name="Gilroy R."/>
            <person name="Ravi A."/>
            <person name="Getino M."/>
            <person name="Pursley I."/>
            <person name="Horton D.L."/>
            <person name="Alikhan N.F."/>
            <person name="Baker D."/>
            <person name="Gharbi K."/>
            <person name="Hall N."/>
            <person name="Watson M."/>
            <person name="Adriaenssens E.M."/>
            <person name="Foster-Nyarko E."/>
            <person name="Jarju S."/>
            <person name="Secka A."/>
            <person name="Antonio M."/>
            <person name="Oren A."/>
            <person name="Chaudhuri R.R."/>
            <person name="La Ragione R."/>
            <person name="Hildebrand F."/>
            <person name="Pallen M.J."/>
        </authorList>
    </citation>
    <scope>NUCLEOTIDE SEQUENCE</scope>
    <source>
        <strain evidence="2">CHK196-7946</strain>
    </source>
</reference>
<dbReference type="Proteomes" id="UP000823902">
    <property type="component" value="Unassembled WGS sequence"/>
</dbReference>
<accession>A0A9D2TKW4</accession>
<dbReference type="InterPro" id="IPR026737">
    <property type="entry name" value="GOLGA6L"/>
</dbReference>
<feature type="compositionally biased region" description="Basic and acidic residues" evidence="1">
    <location>
        <begin position="295"/>
        <end position="316"/>
    </location>
</feature>
<dbReference type="PANTHER" id="PTHR23143">
    <property type="entry name" value="TRICHOHYALIN-RELATED"/>
    <property type="match status" value="1"/>
</dbReference>
<comment type="caution">
    <text evidence="2">The sequence shown here is derived from an EMBL/GenBank/DDBJ whole genome shotgun (WGS) entry which is preliminary data.</text>
</comment>
<name>A0A9D2TKW4_9FIRM</name>